<dbReference type="Proteomes" id="UP000275267">
    <property type="component" value="Unassembled WGS sequence"/>
</dbReference>
<protein>
    <submittedName>
        <fullName evidence="2">Uncharacterized protein</fullName>
    </submittedName>
</protein>
<evidence type="ECO:0000313" key="3">
    <source>
        <dbReference type="Proteomes" id="UP000275267"/>
    </source>
</evidence>
<name>A0A3L6PWB0_PANMI</name>
<reference evidence="3" key="1">
    <citation type="journal article" date="2019" name="Nat. Commun.">
        <title>The genome of broomcorn millet.</title>
        <authorList>
            <person name="Zou C."/>
            <person name="Miki D."/>
            <person name="Li D."/>
            <person name="Tang Q."/>
            <person name="Xiao L."/>
            <person name="Rajput S."/>
            <person name="Deng P."/>
            <person name="Jia W."/>
            <person name="Huang R."/>
            <person name="Zhang M."/>
            <person name="Sun Y."/>
            <person name="Hu J."/>
            <person name="Fu X."/>
            <person name="Schnable P.S."/>
            <person name="Li F."/>
            <person name="Zhang H."/>
            <person name="Feng B."/>
            <person name="Zhu X."/>
            <person name="Liu R."/>
            <person name="Schnable J.C."/>
            <person name="Zhu J.-K."/>
            <person name="Zhang H."/>
        </authorList>
    </citation>
    <scope>NUCLEOTIDE SEQUENCE [LARGE SCALE GENOMIC DNA]</scope>
</reference>
<feature type="compositionally biased region" description="Polar residues" evidence="1">
    <location>
        <begin position="103"/>
        <end position="115"/>
    </location>
</feature>
<dbReference type="AlphaFoldDB" id="A0A3L6PWB0"/>
<comment type="caution">
    <text evidence="2">The sequence shown here is derived from an EMBL/GenBank/DDBJ whole genome shotgun (WGS) entry which is preliminary data.</text>
</comment>
<accession>A0A3L6PWB0</accession>
<feature type="region of interest" description="Disordered" evidence="1">
    <location>
        <begin position="103"/>
        <end position="127"/>
    </location>
</feature>
<sequence>MTCRCKQEWRTSDDSGRLIADCAVDYRATSIARSVNRKMKCLDNLKLLLHKASLIPLAAAQTIDWWHQLRPSGDKECKQGFDSLHVGHLAHLERMAAFSTRKTNANAAAQSNQRGGRTLVPSRKRKRKEDLRTIGMGGIRNALSQISISDAREEIRALHSFMFPLLMLLGHLFLPLPCSQILGVVSCCRGTHHACLRQWRIEEHMEEA</sequence>
<gene>
    <name evidence="2" type="ORF">C2845_PM16G07980</name>
</gene>
<proteinExistence type="predicted"/>
<evidence type="ECO:0000313" key="2">
    <source>
        <dbReference type="EMBL" id="RLM65925.1"/>
    </source>
</evidence>
<dbReference type="EMBL" id="PQIB02000015">
    <property type="protein sequence ID" value="RLM65925.1"/>
    <property type="molecule type" value="Genomic_DNA"/>
</dbReference>
<keyword evidence="3" id="KW-1185">Reference proteome</keyword>
<organism evidence="2 3">
    <name type="scientific">Panicum miliaceum</name>
    <name type="common">Proso millet</name>
    <name type="synonym">Broomcorn millet</name>
    <dbReference type="NCBI Taxonomy" id="4540"/>
    <lineage>
        <taxon>Eukaryota</taxon>
        <taxon>Viridiplantae</taxon>
        <taxon>Streptophyta</taxon>
        <taxon>Embryophyta</taxon>
        <taxon>Tracheophyta</taxon>
        <taxon>Spermatophyta</taxon>
        <taxon>Magnoliopsida</taxon>
        <taxon>Liliopsida</taxon>
        <taxon>Poales</taxon>
        <taxon>Poaceae</taxon>
        <taxon>PACMAD clade</taxon>
        <taxon>Panicoideae</taxon>
        <taxon>Panicodae</taxon>
        <taxon>Paniceae</taxon>
        <taxon>Panicinae</taxon>
        <taxon>Panicum</taxon>
        <taxon>Panicum sect. Panicum</taxon>
    </lineage>
</organism>
<evidence type="ECO:0000256" key="1">
    <source>
        <dbReference type="SAM" id="MobiDB-lite"/>
    </source>
</evidence>